<dbReference type="AlphaFoldDB" id="A0AAP8MCF0"/>
<evidence type="ECO:0000313" key="3">
    <source>
        <dbReference type="Proteomes" id="UP000235162"/>
    </source>
</evidence>
<feature type="chain" id="PRO_5042817285" evidence="1">
    <location>
        <begin position="20"/>
        <end position="202"/>
    </location>
</feature>
<evidence type="ECO:0000313" key="2">
    <source>
        <dbReference type="EMBL" id="PLW85191.1"/>
    </source>
</evidence>
<organism evidence="2 3">
    <name type="scientific">Halioglobus japonicus</name>
    <dbReference type="NCBI Taxonomy" id="930805"/>
    <lineage>
        <taxon>Bacteria</taxon>
        <taxon>Pseudomonadati</taxon>
        <taxon>Pseudomonadota</taxon>
        <taxon>Gammaproteobacteria</taxon>
        <taxon>Cellvibrionales</taxon>
        <taxon>Halieaceae</taxon>
        <taxon>Halioglobus</taxon>
    </lineage>
</organism>
<feature type="signal peptide" evidence="1">
    <location>
        <begin position="1"/>
        <end position="19"/>
    </location>
</feature>
<keyword evidence="1" id="KW-0732">Signal</keyword>
<name>A0AAP8MCF0_9GAMM</name>
<proteinExistence type="predicted"/>
<keyword evidence="3" id="KW-1185">Reference proteome</keyword>
<comment type="caution">
    <text evidence="2">The sequence shown here is derived from an EMBL/GenBank/DDBJ whole genome shotgun (WGS) entry which is preliminary data.</text>
</comment>
<dbReference type="EMBL" id="PKUR01000004">
    <property type="protein sequence ID" value="PLW85191.1"/>
    <property type="molecule type" value="Genomic_DNA"/>
</dbReference>
<reference evidence="2 3" key="1">
    <citation type="submission" date="2018-01" db="EMBL/GenBank/DDBJ databases">
        <title>The draft genome sequence of Halioglobus japonicus S1-36.</title>
        <authorList>
            <person name="Du Z.-J."/>
            <person name="Shi M.-J."/>
        </authorList>
    </citation>
    <scope>NUCLEOTIDE SEQUENCE [LARGE SCALE GENOMIC DNA]</scope>
    <source>
        <strain evidence="2 3">S1-36</strain>
    </source>
</reference>
<dbReference type="Proteomes" id="UP000235162">
    <property type="component" value="Unassembled WGS sequence"/>
</dbReference>
<accession>A0AAP8MCF0</accession>
<gene>
    <name evidence="2" type="ORF">C0029_15270</name>
</gene>
<sequence>MSRALLLVALASLSPWAAAECECLWQGSFDEVQAKTDLVVAAEVASTKGNSIDLNTAQVLRGTLPPVELRVWLAYEDHCRPPTDTFPVGSRWVMALTRIDEKVSGGFNPNTPNYSYGRVGDYMLSNCGGYWLKWEGDAVTGNLVDAPRWDHEPKMTPVLLELIAAFVAGKADSAALLAASQEDPALRELRLNTRAFLRGDEE</sequence>
<evidence type="ECO:0000256" key="1">
    <source>
        <dbReference type="SAM" id="SignalP"/>
    </source>
</evidence>
<protein>
    <submittedName>
        <fullName evidence="2">Delta-aminolevulinic acid dehydratase</fullName>
    </submittedName>
</protein>